<gene>
    <name evidence="1" type="ORF">Tci_345526</name>
</gene>
<reference evidence="1" key="1">
    <citation type="journal article" date="2019" name="Sci. Rep.">
        <title>Draft genome of Tanacetum cinerariifolium, the natural source of mosquito coil.</title>
        <authorList>
            <person name="Yamashiro T."/>
            <person name="Shiraishi A."/>
            <person name="Satake H."/>
            <person name="Nakayama K."/>
        </authorList>
    </citation>
    <scope>NUCLEOTIDE SEQUENCE</scope>
</reference>
<organism evidence="1">
    <name type="scientific">Tanacetum cinerariifolium</name>
    <name type="common">Dalmatian daisy</name>
    <name type="synonym">Chrysanthemum cinerariifolium</name>
    <dbReference type="NCBI Taxonomy" id="118510"/>
    <lineage>
        <taxon>Eukaryota</taxon>
        <taxon>Viridiplantae</taxon>
        <taxon>Streptophyta</taxon>
        <taxon>Embryophyta</taxon>
        <taxon>Tracheophyta</taxon>
        <taxon>Spermatophyta</taxon>
        <taxon>Magnoliopsida</taxon>
        <taxon>eudicotyledons</taxon>
        <taxon>Gunneridae</taxon>
        <taxon>Pentapetalae</taxon>
        <taxon>asterids</taxon>
        <taxon>campanulids</taxon>
        <taxon>Asterales</taxon>
        <taxon>Asteraceae</taxon>
        <taxon>Asteroideae</taxon>
        <taxon>Anthemideae</taxon>
        <taxon>Anthemidinae</taxon>
        <taxon>Tanacetum</taxon>
    </lineage>
</organism>
<dbReference type="EMBL" id="BKCJ010126709">
    <property type="protein sequence ID" value="GEX73551.1"/>
    <property type="molecule type" value="Genomic_DNA"/>
</dbReference>
<proteinExistence type="predicted"/>
<evidence type="ECO:0000313" key="1">
    <source>
        <dbReference type="EMBL" id="GEX73551.1"/>
    </source>
</evidence>
<sequence length="145" mass="17469">GEETAIPESYCHQVHWLSTWKNMYMFKVNPCHLKKKKSAAELAEEMVKGNKLSKVEHRASMEAYKKVHGETVRTGLRMAIVQQSMEMDKWEIKEKLAKRQEQMDIRAYEEDKRREEWIQNIEEDKRREEWIQKIEDVINLIQSFN</sequence>
<name>A0A699HGD1_TANCI</name>
<feature type="non-terminal residue" evidence="1">
    <location>
        <position position="1"/>
    </location>
</feature>
<dbReference type="AlphaFoldDB" id="A0A699HGD1"/>
<accession>A0A699HGD1</accession>
<protein>
    <submittedName>
        <fullName evidence="1">Uncharacterized protein</fullName>
    </submittedName>
</protein>
<comment type="caution">
    <text evidence="1">The sequence shown here is derived from an EMBL/GenBank/DDBJ whole genome shotgun (WGS) entry which is preliminary data.</text>
</comment>